<dbReference type="AlphaFoldDB" id="A0A076PMG8"/>
<dbReference type="Pfam" id="PF05433">
    <property type="entry name" value="Rick_17kDa_Anti"/>
    <property type="match status" value="1"/>
</dbReference>
<evidence type="ECO:0000256" key="3">
    <source>
        <dbReference type="SAM" id="SignalP"/>
    </source>
</evidence>
<reference evidence="5 6" key="1">
    <citation type="journal article" date="2014" name="Genome Announc.">
        <title>Complete Genome Sequence of Polychlorinated Biphenyl Degrader Comamonas testosteroni TK102 (NBRC 109938).</title>
        <authorList>
            <person name="Fukuda K."/>
            <person name="Hosoyama A."/>
            <person name="Tsuchikane K."/>
            <person name="Ohji S."/>
            <person name="Yamazoe A."/>
            <person name="Fujita N."/>
            <person name="Shintani M."/>
            <person name="Kimbara K."/>
        </authorList>
    </citation>
    <scope>NUCLEOTIDE SEQUENCE [LARGE SCALE GENOMIC DNA]</scope>
    <source>
        <strain evidence="5">TK102</strain>
    </source>
</reference>
<dbReference type="PANTHER" id="PTHR35603:SF2">
    <property type="entry name" value="OUTER MEMBRANE LIPOPROTEIN"/>
    <property type="match status" value="1"/>
</dbReference>
<feature type="domain" description="Glycine zipper 2TM" evidence="4">
    <location>
        <begin position="56"/>
        <end position="96"/>
    </location>
</feature>
<keyword evidence="2" id="KW-0472">Membrane</keyword>
<accession>A0A076PMG8</accession>
<dbReference type="GO" id="GO:0019867">
    <property type="term" value="C:outer membrane"/>
    <property type="evidence" value="ECO:0007669"/>
    <property type="project" value="InterPro"/>
</dbReference>
<sequence length="251" mass="26086">MKTLAVLTLTAVAATGAYAQERGRVLSSTPITQQVAVPQQVCSDQPVAVAPRPTGAGAVVGAIAGGLIGNAIGGGGGRAAATAAGVVGGAMLGNQAEASGPVQYQNMRQCSTQTFYQNRTVGYNVTYEYNGRSYTTQTANPPGQWIALNVQPVANDPVYSNDGYYSTQTPPQGAYSTSYPQNYDSGYYAPQPVAPTYSVGSTYSASDYVAPLLIGAAIGAGAYYATRPGHYYRPGYRPGWHGGHGGHGWRR</sequence>
<evidence type="ECO:0000256" key="2">
    <source>
        <dbReference type="ARBA" id="ARBA00023136"/>
    </source>
</evidence>
<protein>
    <recommendedName>
        <fullName evidence="4">Glycine zipper 2TM domain-containing protein</fullName>
    </recommendedName>
</protein>
<comment type="subcellular location">
    <subcellularLocation>
        <location evidence="1">Membrane</location>
    </subcellularLocation>
</comment>
<dbReference type="PANTHER" id="PTHR35603">
    <property type="match status" value="1"/>
</dbReference>
<evidence type="ECO:0000256" key="1">
    <source>
        <dbReference type="ARBA" id="ARBA00004370"/>
    </source>
</evidence>
<dbReference type="KEGG" id="ctes:O987_08650"/>
<keyword evidence="3" id="KW-0732">Signal</keyword>
<dbReference type="HOGENOM" id="CLU_094245_0_0_4"/>
<name>A0A076PMG8_COMTE</name>
<evidence type="ECO:0000259" key="4">
    <source>
        <dbReference type="Pfam" id="PF05433"/>
    </source>
</evidence>
<dbReference type="InterPro" id="IPR008816">
    <property type="entry name" value="Gly_zipper_2TM_dom"/>
</dbReference>
<dbReference type="RefSeq" id="WP_003057198.1">
    <property type="nucleotide sequence ID" value="NZ_CP006704.1"/>
</dbReference>
<dbReference type="Proteomes" id="UP000028782">
    <property type="component" value="Chromosome"/>
</dbReference>
<dbReference type="InterPro" id="IPR051407">
    <property type="entry name" value="Bact_OM_lipoprot/Surf_antigen"/>
</dbReference>
<proteinExistence type="predicted"/>
<dbReference type="EMBL" id="CP006704">
    <property type="protein sequence ID" value="AIJ45876.1"/>
    <property type="molecule type" value="Genomic_DNA"/>
</dbReference>
<gene>
    <name evidence="5" type="ORF">O987_08650</name>
</gene>
<evidence type="ECO:0000313" key="5">
    <source>
        <dbReference type="EMBL" id="AIJ45876.1"/>
    </source>
</evidence>
<feature type="chain" id="PRO_5001715847" description="Glycine zipper 2TM domain-containing protein" evidence="3">
    <location>
        <begin position="20"/>
        <end position="251"/>
    </location>
</feature>
<evidence type="ECO:0000313" key="6">
    <source>
        <dbReference type="Proteomes" id="UP000028782"/>
    </source>
</evidence>
<organism evidence="5 6">
    <name type="scientific">Comamonas testosteroni TK102</name>
    <dbReference type="NCBI Taxonomy" id="1392005"/>
    <lineage>
        <taxon>Bacteria</taxon>
        <taxon>Pseudomonadati</taxon>
        <taxon>Pseudomonadota</taxon>
        <taxon>Betaproteobacteria</taxon>
        <taxon>Burkholderiales</taxon>
        <taxon>Comamonadaceae</taxon>
        <taxon>Comamonas</taxon>
    </lineage>
</organism>
<feature type="signal peptide" evidence="3">
    <location>
        <begin position="1"/>
        <end position="19"/>
    </location>
</feature>